<sequence length="233" mass="27265">MTDVKKLIKETNDYYYQERDKFNEGFRIKVHRSLSWLKKAQRLQELESDEADIAFVLLWISFNALYGSEISINELGAEENFGDRGGFKHFLNQLCEVDSENRIYNVIWGEYSQSIRLIVDNPYTYQTFWYMHSGQMSSDAMLELYENNKHQLQNALAHQNTPMVLGLLFDRLYTVRNQLVHGGATYGSRVNRSQINDGSRILLLLLPAMLQVCMEHYKEDWGEPVYPVVGQHH</sequence>
<dbReference type="EMBL" id="JADINH010000022">
    <property type="protein sequence ID" value="MBO8415001.1"/>
    <property type="molecule type" value="Genomic_DNA"/>
</dbReference>
<reference evidence="1" key="2">
    <citation type="journal article" date="2021" name="PeerJ">
        <title>Extensive microbial diversity within the chicken gut microbiome revealed by metagenomics and culture.</title>
        <authorList>
            <person name="Gilroy R."/>
            <person name="Ravi A."/>
            <person name="Getino M."/>
            <person name="Pursley I."/>
            <person name="Horton D.L."/>
            <person name="Alikhan N.F."/>
            <person name="Baker D."/>
            <person name="Gharbi K."/>
            <person name="Hall N."/>
            <person name="Watson M."/>
            <person name="Adriaenssens E.M."/>
            <person name="Foster-Nyarko E."/>
            <person name="Jarju S."/>
            <person name="Secka A."/>
            <person name="Antonio M."/>
            <person name="Oren A."/>
            <person name="Chaudhuri R.R."/>
            <person name="La Ragione R."/>
            <person name="Hildebrand F."/>
            <person name="Pallen M.J."/>
        </authorList>
    </citation>
    <scope>NUCLEOTIDE SEQUENCE</scope>
    <source>
        <strain evidence="1">17213</strain>
    </source>
</reference>
<evidence type="ECO:0000313" key="1">
    <source>
        <dbReference type="EMBL" id="MBO8415001.1"/>
    </source>
</evidence>
<organism evidence="1 2">
    <name type="scientific">Candidatus Avisuccinivibrio stercorigallinarum</name>
    <dbReference type="NCBI Taxonomy" id="2840704"/>
    <lineage>
        <taxon>Bacteria</taxon>
        <taxon>Pseudomonadati</taxon>
        <taxon>Pseudomonadota</taxon>
        <taxon>Gammaproteobacteria</taxon>
        <taxon>Aeromonadales</taxon>
        <taxon>Succinivibrionaceae</taxon>
        <taxon>Succinivibrionaceae incertae sedis</taxon>
        <taxon>Candidatus Avisuccinivibrio</taxon>
    </lineage>
</organism>
<evidence type="ECO:0008006" key="3">
    <source>
        <dbReference type="Google" id="ProtNLM"/>
    </source>
</evidence>
<dbReference type="Proteomes" id="UP000823631">
    <property type="component" value="Unassembled WGS sequence"/>
</dbReference>
<dbReference type="AlphaFoldDB" id="A0A9D9D883"/>
<comment type="caution">
    <text evidence="1">The sequence shown here is derived from an EMBL/GenBank/DDBJ whole genome shotgun (WGS) entry which is preliminary data.</text>
</comment>
<gene>
    <name evidence="1" type="ORF">IAB19_01305</name>
</gene>
<accession>A0A9D9D883</accession>
<reference evidence="1" key="1">
    <citation type="submission" date="2020-10" db="EMBL/GenBank/DDBJ databases">
        <authorList>
            <person name="Gilroy R."/>
        </authorList>
    </citation>
    <scope>NUCLEOTIDE SEQUENCE</scope>
    <source>
        <strain evidence="1">17213</strain>
    </source>
</reference>
<evidence type="ECO:0000313" key="2">
    <source>
        <dbReference type="Proteomes" id="UP000823631"/>
    </source>
</evidence>
<protein>
    <recommendedName>
        <fullName evidence="3">Apea-like HEPN domain-containing protein</fullName>
    </recommendedName>
</protein>
<name>A0A9D9D883_9GAMM</name>
<proteinExistence type="predicted"/>